<evidence type="ECO:0000313" key="3">
    <source>
        <dbReference type="Proteomes" id="UP001224890"/>
    </source>
</evidence>
<dbReference type="AlphaFoldDB" id="A0AAJ0A750"/>
<sequence>MDILAPSAAASESKQKDMQPYTLLDLQSRTKPDEEEAPILSSNAMHNLLPSEDSEATLVFPLEPHNQRHPNLSNWCFPTMHNQSPPSPGQLDISPSYGSFDLNTMSHAAPVHGLQSSSETIADVAASSSDDRGVHLGTEATFEPCIEYSPGDVGLFVESSNQASPISNLQSLADSAIEGRANSHPGHGLLAAIDPSRGHDSELRAKSDTESHAFDIKIQPGISVEFDTDAESSNDMLAAPGTETSHKEDTETRHDGKHRRHLDSVDKLIDIAVEHIDARNLFCQNPAQFRQKLGQFRPRTFVDDTALLQLLRMISEDTKLRVVDPLHLRLGEPFPSSLLQEISVDLDGLVVPINVNASDQMSDANMDHWVLAVANWSTRTFDAFGMQRDSFHYWCSRIESLASEISGEPVKFRKKSHEV</sequence>
<keyword evidence="3" id="KW-1185">Reference proteome</keyword>
<feature type="compositionally biased region" description="Basic and acidic residues" evidence="1">
    <location>
        <begin position="244"/>
        <end position="254"/>
    </location>
</feature>
<proteinExistence type="predicted"/>
<protein>
    <submittedName>
        <fullName evidence="2">Uncharacterized protein</fullName>
    </submittedName>
</protein>
<dbReference type="EMBL" id="JAHMHR010000085">
    <property type="protein sequence ID" value="KAK1657733.1"/>
    <property type="molecule type" value="Genomic_DNA"/>
</dbReference>
<organism evidence="2 3">
    <name type="scientific">Colletotrichum godetiae</name>
    <dbReference type="NCBI Taxonomy" id="1209918"/>
    <lineage>
        <taxon>Eukaryota</taxon>
        <taxon>Fungi</taxon>
        <taxon>Dikarya</taxon>
        <taxon>Ascomycota</taxon>
        <taxon>Pezizomycotina</taxon>
        <taxon>Sordariomycetes</taxon>
        <taxon>Hypocreomycetidae</taxon>
        <taxon>Glomerellales</taxon>
        <taxon>Glomerellaceae</taxon>
        <taxon>Colletotrichum</taxon>
        <taxon>Colletotrichum acutatum species complex</taxon>
    </lineage>
</organism>
<evidence type="ECO:0000256" key="1">
    <source>
        <dbReference type="SAM" id="MobiDB-lite"/>
    </source>
</evidence>
<feature type="region of interest" description="Disordered" evidence="1">
    <location>
        <begin position="1"/>
        <end position="22"/>
    </location>
</feature>
<accession>A0AAJ0A750</accession>
<name>A0AAJ0A750_9PEZI</name>
<comment type="caution">
    <text evidence="2">The sequence shown here is derived from an EMBL/GenBank/DDBJ whole genome shotgun (WGS) entry which is preliminary data.</text>
</comment>
<feature type="region of interest" description="Disordered" evidence="1">
    <location>
        <begin position="234"/>
        <end position="259"/>
    </location>
</feature>
<gene>
    <name evidence="2" type="ORF">BDP55DRAFT_419285</name>
</gene>
<evidence type="ECO:0000313" key="2">
    <source>
        <dbReference type="EMBL" id="KAK1657733.1"/>
    </source>
</evidence>
<dbReference type="RefSeq" id="XP_060422497.1">
    <property type="nucleotide sequence ID" value="XM_060567439.1"/>
</dbReference>
<dbReference type="Proteomes" id="UP001224890">
    <property type="component" value="Unassembled WGS sequence"/>
</dbReference>
<dbReference type="GeneID" id="85451965"/>
<reference evidence="2" key="1">
    <citation type="submission" date="2021-06" db="EMBL/GenBank/DDBJ databases">
        <title>Comparative genomics, transcriptomics and evolutionary studies reveal genomic signatures of adaptation to plant cell wall in hemibiotrophic fungi.</title>
        <authorList>
            <consortium name="DOE Joint Genome Institute"/>
            <person name="Baroncelli R."/>
            <person name="Diaz J.F."/>
            <person name="Benocci T."/>
            <person name="Peng M."/>
            <person name="Battaglia E."/>
            <person name="Haridas S."/>
            <person name="Andreopoulos W."/>
            <person name="Labutti K."/>
            <person name="Pangilinan J."/>
            <person name="Floch G.L."/>
            <person name="Makela M.R."/>
            <person name="Henrissat B."/>
            <person name="Grigoriev I.V."/>
            <person name="Crouch J.A."/>
            <person name="De Vries R.P."/>
            <person name="Sukno S.A."/>
            <person name="Thon M.R."/>
        </authorList>
    </citation>
    <scope>NUCLEOTIDE SEQUENCE</scope>
    <source>
        <strain evidence="2">CBS 193.32</strain>
    </source>
</reference>